<dbReference type="InterPro" id="IPR029058">
    <property type="entry name" value="AB_hydrolase_fold"/>
</dbReference>
<dbReference type="InterPro" id="IPR002921">
    <property type="entry name" value="Fungal_lipase-type"/>
</dbReference>
<name>A0ABT1L5R2_9GAMM</name>
<dbReference type="SUPFAM" id="SSF53474">
    <property type="entry name" value="alpha/beta-Hydrolases"/>
    <property type="match status" value="1"/>
</dbReference>
<dbReference type="Gene3D" id="3.40.50.1820">
    <property type="entry name" value="alpha/beta hydrolase"/>
    <property type="match status" value="1"/>
</dbReference>
<dbReference type="Pfam" id="PF01764">
    <property type="entry name" value="Lipase_3"/>
    <property type="match status" value="1"/>
</dbReference>
<evidence type="ECO:0000313" key="4">
    <source>
        <dbReference type="Proteomes" id="UP001320768"/>
    </source>
</evidence>
<evidence type="ECO:0000313" key="3">
    <source>
        <dbReference type="EMBL" id="MCP8352512.1"/>
    </source>
</evidence>
<keyword evidence="1" id="KW-0812">Transmembrane</keyword>
<reference evidence="3 4" key="1">
    <citation type="journal article" date="2022" name="Nat. Microbiol.">
        <title>The microbiome of a bacterivorous marine choanoflagellate contains a resource-demanding obligate bacterial associate.</title>
        <authorList>
            <person name="Needham D.M."/>
            <person name="Poirier C."/>
            <person name="Bachy C."/>
            <person name="George E.E."/>
            <person name="Wilken S."/>
            <person name="Yung C.C.M."/>
            <person name="Limardo A.J."/>
            <person name="Morando M."/>
            <person name="Sudek L."/>
            <person name="Malmstrom R.R."/>
            <person name="Keeling P.J."/>
            <person name="Santoro A.E."/>
            <person name="Worden A.Z."/>
        </authorList>
    </citation>
    <scope>NUCLEOTIDE SEQUENCE [LARGE SCALE GENOMIC DNA]</scope>
    <source>
        <strain evidence="3 4">Comchoano-2</strain>
    </source>
</reference>
<accession>A0ABT1L5R2</accession>
<keyword evidence="1" id="KW-0472">Membrane</keyword>
<evidence type="ECO:0000259" key="2">
    <source>
        <dbReference type="Pfam" id="PF01764"/>
    </source>
</evidence>
<protein>
    <recommendedName>
        <fullName evidence="2">Fungal lipase-type domain-containing protein</fullName>
    </recommendedName>
</protein>
<proteinExistence type="predicted"/>
<dbReference type="RefSeq" id="WP_258569617.1">
    <property type="nucleotide sequence ID" value="NZ_JAKUDN010000002.1"/>
</dbReference>
<dbReference type="Proteomes" id="UP001320768">
    <property type="component" value="Unassembled WGS sequence"/>
</dbReference>
<evidence type="ECO:0000256" key="1">
    <source>
        <dbReference type="SAM" id="Phobius"/>
    </source>
</evidence>
<feature type="transmembrane region" description="Helical" evidence="1">
    <location>
        <begin position="46"/>
        <end position="77"/>
    </location>
</feature>
<gene>
    <name evidence="3" type="ORF">MKS91_04340</name>
</gene>
<comment type="caution">
    <text evidence="3">The sequence shown here is derived from an EMBL/GenBank/DDBJ whole genome shotgun (WGS) entry which is preliminary data.</text>
</comment>
<feature type="domain" description="Fungal lipase-type" evidence="2">
    <location>
        <begin position="197"/>
        <end position="241"/>
    </location>
</feature>
<keyword evidence="1" id="KW-1133">Transmembrane helix</keyword>
<keyword evidence="4" id="KW-1185">Reference proteome</keyword>
<dbReference type="EMBL" id="JAKUDN010000002">
    <property type="protein sequence ID" value="MCP8352512.1"/>
    <property type="molecule type" value="Genomic_DNA"/>
</dbReference>
<organism evidence="3 4">
    <name type="scientific">Candidatus Synchoanobacter obligatus</name>
    <dbReference type="NCBI Taxonomy" id="2919597"/>
    <lineage>
        <taxon>Bacteria</taxon>
        <taxon>Pseudomonadati</taxon>
        <taxon>Pseudomonadota</taxon>
        <taxon>Gammaproteobacteria</taxon>
        <taxon>Candidatus Comchoanobacterales</taxon>
        <taxon>Candidatus Comchoanobacteraceae</taxon>
        <taxon>Candidatus Synchoanobacter</taxon>
    </lineage>
</organism>
<sequence>MSYFNSIKSFVFQVPSGSYHFFKDLMHFLGHCISDTMAKVHKYREFILRFVFIGMITLLCFSNISVALLCGAIYALAELSQITVTEDKYQSTIRESLQELNLDKLEVLARYSYGLSFPDTTQHDIARSKVATASYHIGENASPFVKQPLADDLYALLASKESDSILNMAFRGTSLYKLDTSIEHDFDANGPGYGVFQKHKKTLLKALVEKVSDKETINLCGHSLGGAYAMMMAVELLDRINEGELTGIKTINVALYQSAGVNNRVAERAETLLKTLLDKQSPVHFNIISHDYDFDPVPASGQQILGDYHGENASVYLVRKRINWAAFAYQLATFNPFLGHSLWFYNSSREKSTDYISNADKAGVLQYFSSKQTEHQESISKSFNATYFKLISNSLLQQFIGFIGVDNIVIATNMTLFLLSTVSVGVNMLRFASLPRMYHLFPLFGSVASCLLASAKVSVPKPVVNATKAASGTLIRCIFGDALSSKA</sequence>